<comment type="caution">
    <text evidence="2">The sequence shown here is derived from an EMBL/GenBank/DDBJ whole genome shotgun (WGS) entry which is preliminary data.</text>
</comment>
<keyword evidence="1" id="KW-0378">Hydrolase</keyword>
<dbReference type="Gene3D" id="2.40.260.10">
    <property type="entry name" value="Sortase"/>
    <property type="match status" value="1"/>
</dbReference>
<keyword evidence="3" id="KW-1185">Reference proteome</keyword>
<protein>
    <recommendedName>
        <fullName evidence="4">Sortase family protein</fullName>
    </recommendedName>
</protein>
<dbReference type="EMBL" id="JADBEM010000001">
    <property type="protein sequence ID" value="MBE1603314.1"/>
    <property type="molecule type" value="Genomic_DNA"/>
</dbReference>
<dbReference type="RefSeq" id="WP_192748179.1">
    <property type="nucleotide sequence ID" value="NZ_BAABJL010000055.1"/>
</dbReference>
<dbReference type="InterPro" id="IPR042001">
    <property type="entry name" value="Sortase_F"/>
</dbReference>
<evidence type="ECO:0000256" key="1">
    <source>
        <dbReference type="ARBA" id="ARBA00022801"/>
    </source>
</evidence>
<dbReference type="Pfam" id="PF04203">
    <property type="entry name" value="Sortase"/>
    <property type="match status" value="1"/>
</dbReference>
<dbReference type="Proteomes" id="UP000638648">
    <property type="component" value="Unassembled WGS sequence"/>
</dbReference>
<dbReference type="SUPFAM" id="SSF63817">
    <property type="entry name" value="Sortase"/>
    <property type="match status" value="1"/>
</dbReference>
<gene>
    <name evidence="2" type="ORF">HEB94_000162</name>
</gene>
<name>A0A927MNU2_9ACTN</name>
<dbReference type="InterPro" id="IPR005754">
    <property type="entry name" value="Sortase"/>
</dbReference>
<dbReference type="InterPro" id="IPR023365">
    <property type="entry name" value="Sortase_dom-sf"/>
</dbReference>
<evidence type="ECO:0000313" key="3">
    <source>
        <dbReference type="Proteomes" id="UP000638648"/>
    </source>
</evidence>
<dbReference type="GO" id="GO:0016787">
    <property type="term" value="F:hydrolase activity"/>
    <property type="evidence" value="ECO:0007669"/>
    <property type="project" value="UniProtKB-KW"/>
</dbReference>
<proteinExistence type="predicted"/>
<accession>A0A927MNU2</accession>
<reference evidence="2" key="1">
    <citation type="submission" date="2020-10" db="EMBL/GenBank/DDBJ databases">
        <title>Sequencing the genomes of 1000 actinobacteria strains.</title>
        <authorList>
            <person name="Klenk H.-P."/>
        </authorList>
    </citation>
    <scope>NUCLEOTIDE SEQUENCE</scope>
    <source>
        <strain evidence="2">DSM 45354</strain>
    </source>
</reference>
<dbReference type="CDD" id="cd05829">
    <property type="entry name" value="Sortase_F"/>
    <property type="match status" value="1"/>
</dbReference>
<sequence>MVIPRLHVSARIYEIGMVTDKNDPKYRTLTPPRDPAAVGWWRDGPRPGAPKGSALILGHTQKVPGAVGVGDGALGHISRLRPRDRIDVTTDGGTIHYSVTKVAPDWSYQKVAKDAQSIDDRDFPDGRLVLITCWYDGIRFSGNTFVFAEPL</sequence>
<evidence type="ECO:0008006" key="4">
    <source>
        <dbReference type="Google" id="ProtNLM"/>
    </source>
</evidence>
<organism evidence="2 3">
    <name type="scientific">Actinopolymorpha pittospori</name>
    <dbReference type="NCBI Taxonomy" id="648752"/>
    <lineage>
        <taxon>Bacteria</taxon>
        <taxon>Bacillati</taxon>
        <taxon>Actinomycetota</taxon>
        <taxon>Actinomycetes</taxon>
        <taxon>Propionibacteriales</taxon>
        <taxon>Actinopolymorphaceae</taxon>
        <taxon>Actinopolymorpha</taxon>
    </lineage>
</organism>
<evidence type="ECO:0000313" key="2">
    <source>
        <dbReference type="EMBL" id="MBE1603314.1"/>
    </source>
</evidence>
<dbReference type="AlphaFoldDB" id="A0A927MNU2"/>